<reference evidence="1" key="1">
    <citation type="journal article" date="2008" name="BMC Genomics">
        <title>Analysis of 4,664 high-quality sequence-finished poplar full-length cDNA clones and their utility for the discovery of genes responding to insect feeding.</title>
        <authorList>
            <person name="Ralph S.G."/>
            <person name="Chun H.J."/>
            <person name="Cooper D."/>
            <person name="Kirkpatrick R."/>
            <person name="Kolosova N."/>
            <person name="Gunter L."/>
            <person name="Tuskan G.A."/>
            <person name="Douglas C.J."/>
            <person name="Holt R.A."/>
            <person name="Jones S.J."/>
            <person name="Marra M.A."/>
            <person name="Bohlmann J."/>
        </authorList>
    </citation>
    <scope>NUCLEOTIDE SEQUENCE</scope>
    <source>
        <tissue evidence="1">Phloem and cambium</tissue>
    </source>
</reference>
<proteinExistence type="evidence at transcript level"/>
<organism evidence="1">
    <name type="scientific">Populus trichocarpa</name>
    <name type="common">Western balsam poplar</name>
    <name type="synonym">Populus balsamifera subsp. trichocarpa</name>
    <dbReference type="NCBI Taxonomy" id="3694"/>
    <lineage>
        <taxon>Eukaryota</taxon>
        <taxon>Viridiplantae</taxon>
        <taxon>Streptophyta</taxon>
        <taxon>Embryophyta</taxon>
        <taxon>Tracheophyta</taxon>
        <taxon>Spermatophyta</taxon>
        <taxon>Magnoliopsida</taxon>
        <taxon>eudicotyledons</taxon>
        <taxon>Gunneridae</taxon>
        <taxon>Pentapetalae</taxon>
        <taxon>rosids</taxon>
        <taxon>fabids</taxon>
        <taxon>Malpighiales</taxon>
        <taxon>Salicaceae</taxon>
        <taxon>Saliceae</taxon>
        <taxon>Populus</taxon>
    </lineage>
</organism>
<sequence>MEDYYKTMFFLSIGCSQKMIIVFPEDSHVCFGFLSKF</sequence>
<evidence type="ECO:0000313" key="1">
    <source>
        <dbReference type="EMBL" id="ABK92846.1"/>
    </source>
</evidence>
<name>A9P8Z3_POPTR</name>
<protein>
    <submittedName>
        <fullName evidence="1">Uncharacterized protein</fullName>
    </submittedName>
</protein>
<dbReference type="EMBL" id="EF144615">
    <property type="protein sequence ID" value="ABK92846.1"/>
    <property type="molecule type" value="mRNA"/>
</dbReference>
<dbReference type="AlphaFoldDB" id="A9P8Z3"/>
<accession>A9P8Z3</accession>